<dbReference type="GO" id="GO:0003700">
    <property type="term" value="F:DNA-binding transcription factor activity"/>
    <property type="evidence" value="ECO:0007669"/>
    <property type="project" value="TreeGrafter"/>
</dbReference>
<evidence type="ECO:0000256" key="2">
    <source>
        <dbReference type="ARBA" id="ARBA00023015"/>
    </source>
</evidence>
<reference evidence="6" key="2">
    <citation type="submission" date="2021-04" db="EMBL/GenBank/DDBJ databases">
        <authorList>
            <person name="Gilroy R."/>
        </authorList>
    </citation>
    <scope>NUCLEOTIDE SEQUENCE</scope>
    <source>
        <strain evidence="6">CHK195-9823</strain>
    </source>
</reference>
<proteinExistence type="predicted"/>
<dbReference type="AlphaFoldDB" id="A0A9D1PFV7"/>
<dbReference type="PANTHER" id="PTHR30146:SF95">
    <property type="entry name" value="RIBOSE OPERON REPRESSOR"/>
    <property type="match status" value="1"/>
</dbReference>
<dbReference type="Proteomes" id="UP000886814">
    <property type="component" value="Unassembled WGS sequence"/>
</dbReference>
<evidence type="ECO:0000256" key="4">
    <source>
        <dbReference type="ARBA" id="ARBA00023163"/>
    </source>
</evidence>
<accession>A0A9D1PFV7</accession>
<keyword evidence="1" id="KW-0678">Repressor</keyword>
<evidence type="ECO:0000259" key="5">
    <source>
        <dbReference type="PROSITE" id="PS50932"/>
    </source>
</evidence>
<dbReference type="InterPro" id="IPR028082">
    <property type="entry name" value="Peripla_BP_I"/>
</dbReference>
<dbReference type="Gene3D" id="3.40.50.2300">
    <property type="match status" value="2"/>
</dbReference>
<dbReference type="InterPro" id="IPR001761">
    <property type="entry name" value="Peripla_BP/Lac1_sug-bd_dom"/>
</dbReference>
<organism evidence="6 7">
    <name type="scientific">Candidatus Blautia stercorigallinarum</name>
    <dbReference type="NCBI Taxonomy" id="2838501"/>
    <lineage>
        <taxon>Bacteria</taxon>
        <taxon>Bacillati</taxon>
        <taxon>Bacillota</taxon>
        <taxon>Clostridia</taxon>
        <taxon>Lachnospirales</taxon>
        <taxon>Lachnospiraceae</taxon>
        <taxon>Blautia</taxon>
    </lineage>
</organism>
<dbReference type="PRINTS" id="PR00036">
    <property type="entry name" value="HTHLACI"/>
</dbReference>
<dbReference type="InterPro" id="IPR000843">
    <property type="entry name" value="HTH_LacI"/>
</dbReference>
<dbReference type="SMART" id="SM00354">
    <property type="entry name" value="HTH_LACI"/>
    <property type="match status" value="1"/>
</dbReference>
<dbReference type="Pfam" id="PF00532">
    <property type="entry name" value="Peripla_BP_1"/>
    <property type="match status" value="1"/>
</dbReference>
<name>A0A9D1PFV7_9FIRM</name>
<evidence type="ECO:0000313" key="7">
    <source>
        <dbReference type="Proteomes" id="UP000886814"/>
    </source>
</evidence>
<keyword evidence="2" id="KW-0805">Transcription regulation</keyword>
<dbReference type="PROSITE" id="PS50932">
    <property type="entry name" value="HTH_LACI_2"/>
    <property type="match status" value="1"/>
</dbReference>
<dbReference type="InterPro" id="IPR010982">
    <property type="entry name" value="Lambda_DNA-bd_dom_sf"/>
</dbReference>
<dbReference type="PROSITE" id="PS00356">
    <property type="entry name" value="HTH_LACI_1"/>
    <property type="match status" value="1"/>
</dbReference>
<dbReference type="Gene3D" id="1.10.260.40">
    <property type="entry name" value="lambda repressor-like DNA-binding domains"/>
    <property type="match status" value="1"/>
</dbReference>
<feature type="domain" description="HTH lacI-type" evidence="5">
    <location>
        <begin position="7"/>
        <end position="60"/>
    </location>
</feature>
<keyword evidence="3 6" id="KW-0238">DNA-binding</keyword>
<evidence type="ECO:0000256" key="1">
    <source>
        <dbReference type="ARBA" id="ARBA00022491"/>
    </source>
</evidence>
<reference evidence="6" key="1">
    <citation type="journal article" date="2021" name="PeerJ">
        <title>Extensive microbial diversity within the chicken gut microbiome revealed by metagenomics and culture.</title>
        <authorList>
            <person name="Gilroy R."/>
            <person name="Ravi A."/>
            <person name="Getino M."/>
            <person name="Pursley I."/>
            <person name="Horton D.L."/>
            <person name="Alikhan N.F."/>
            <person name="Baker D."/>
            <person name="Gharbi K."/>
            <person name="Hall N."/>
            <person name="Watson M."/>
            <person name="Adriaenssens E.M."/>
            <person name="Foster-Nyarko E."/>
            <person name="Jarju S."/>
            <person name="Secka A."/>
            <person name="Antonio M."/>
            <person name="Oren A."/>
            <person name="Chaudhuri R.R."/>
            <person name="La Ragione R."/>
            <person name="Hildebrand F."/>
            <person name="Pallen M.J."/>
        </authorList>
    </citation>
    <scope>NUCLEOTIDE SEQUENCE</scope>
    <source>
        <strain evidence="6">CHK195-9823</strain>
    </source>
</reference>
<dbReference type="SUPFAM" id="SSF47413">
    <property type="entry name" value="lambda repressor-like DNA-binding domains"/>
    <property type="match status" value="1"/>
</dbReference>
<keyword evidence="4" id="KW-0804">Transcription</keyword>
<sequence>MTPSHTPTMKDVAARAGVSLGTVSKVINHITVGEKNREKVEKAIKELGYEVNTYARGLKTQETKLITLIVPDTINPFFAAFTQYVEKNLYEHGYKLILCCANGIPEKEIGYLNLASQSKTDGIIALTYTDVSNAIPTRIPLVSFDRYFENHDVPMIASDNFQGGYAGTKKLLELGCHHPVFIRFRSKFPGEADKRMEGYLSACQELGIQPDYLDQIDAIEERRALENFIQEHTDSHGALTFDGVFANTDRHAYLVMKILKERGFRIPEDVQILGFDGIRKYGIDESSLFVSSMCQPIEELARLCVETLLKKRQGTVVPTLSLLPVTYGYGGTTRRES</sequence>
<evidence type="ECO:0000313" key="6">
    <source>
        <dbReference type="EMBL" id="HIV40211.1"/>
    </source>
</evidence>
<dbReference type="GO" id="GO:0000976">
    <property type="term" value="F:transcription cis-regulatory region binding"/>
    <property type="evidence" value="ECO:0007669"/>
    <property type="project" value="TreeGrafter"/>
</dbReference>
<protein>
    <submittedName>
        <fullName evidence="6">LacI family DNA-binding transcriptional regulator</fullName>
    </submittedName>
</protein>
<evidence type="ECO:0000256" key="3">
    <source>
        <dbReference type="ARBA" id="ARBA00023125"/>
    </source>
</evidence>
<dbReference type="SUPFAM" id="SSF53822">
    <property type="entry name" value="Periplasmic binding protein-like I"/>
    <property type="match status" value="1"/>
</dbReference>
<gene>
    <name evidence="6" type="ORF">H9747_14655</name>
</gene>
<dbReference type="CDD" id="cd06291">
    <property type="entry name" value="PBP1_Qymf-like"/>
    <property type="match status" value="1"/>
</dbReference>
<dbReference type="EMBL" id="DXIQ01000104">
    <property type="protein sequence ID" value="HIV40211.1"/>
    <property type="molecule type" value="Genomic_DNA"/>
</dbReference>
<dbReference type="PANTHER" id="PTHR30146">
    <property type="entry name" value="LACI-RELATED TRANSCRIPTIONAL REPRESSOR"/>
    <property type="match status" value="1"/>
</dbReference>
<comment type="caution">
    <text evidence="6">The sequence shown here is derived from an EMBL/GenBank/DDBJ whole genome shotgun (WGS) entry which is preliminary data.</text>
</comment>
<dbReference type="Pfam" id="PF00356">
    <property type="entry name" value="LacI"/>
    <property type="match status" value="1"/>
</dbReference>
<dbReference type="CDD" id="cd01392">
    <property type="entry name" value="HTH_LacI"/>
    <property type="match status" value="1"/>
</dbReference>